<dbReference type="SUPFAM" id="SSF48619">
    <property type="entry name" value="Phospholipase A2, PLA2"/>
    <property type="match status" value="1"/>
</dbReference>
<gene>
    <name evidence="4" type="ORF">ROZALSC1DRAFT_23255</name>
</gene>
<dbReference type="EMBL" id="ML005464">
    <property type="protein sequence ID" value="RKP18422.1"/>
    <property type="molecule type" value="Genomic_DNA"/>
</dbReference>
<feature type="chain" id="PRO_5020859818" description="Phospholipase A2 domain-containing protein" evidence="3">
    <location>
        <begin position="19"/>
        <end position="149"/>
    </location>
</feature>
<evidence type="ECO:0000256" key="2">
    <source>
        <dbReference type="ARBA" id="ARBA00022525"/>
    </source>
</evidence>
<sequence>MKAFHFASTLTFLSLVVCIDSVNDRWEYTCPPDQVRVAINQTQPYNKTQEYCGPNTFNITVNSTFFNECCYHHDECYGTCGTTLKECDTKFDNCMEKECANETLSSFQESQCTVVRKSFINAVQLYAKYLFEDFQEDACDCQPKNSTNS</sequence>
<organism evidence="4 5">
    <name type="scientific">Rozella allomycis (strain CSF55)</name>
    <dbReference type="NCBI Taxonomy" id="988480"/>
    <lineage>
        <taxon>Eukaryota</taxon>
        <taxon>Fungi</taxon>
        <taxon>Fungi incertae sedis</taxon>
        <taxon>Cryptomycota</taxon>
        <taxon>Cryptomycota incertae sedis</taxon>
        <taxon>Rozella</taxon>
    </lineage>
</organism>
<keyword evidence="2" id="KW-0964">Secreted</keyword>
<reference evidence="5" key="1">
    <citation type="journal article" date="2018" name="Nat. Microbiol.">
        <title>Leveraging single-cell genomics to expand the fungal tree of life.</title>
        <authorList>
            <person name="Ahrendt S.R."/>
            <person name="Quandt C.A."/>
            <person name="Ciobanu D."/>
            <person name="Clum A."/>
            <person name="Salamov A."/>
            <person name="Andreopoulos B."/>
            <person name="Cheng J.F."/>
            <person name="Woyke T."/>
            <person name="Pelin A."/>
            <person name="Henrissat B."/>
            <person name="Reynolds N.K."/>
            <person name="Benny G.L."/>
            <person name="Smith M.E."/>
            <person name="James T.Y."/>
            <person name="Grigoriev I.V."/>
        </authorList>
    </citation>
    <scope>NUCLEOTIDE SEQUENCE [LARGE SCALE GENOMIC DNA]</scope>
    <source>
        <strain evidence="5">CSF55</strain>
    </source>
</reference>
<dbReference type="GO" id="GO:0016042">
    <property type="term" value="P:lipid catabolic process"/>
    <property type="evidence" value="ECO:0007669"/>
    <property type="project" value="InterPro"/>
</dbReference>
<dbReference type="Gene3D" id="1.20.90.10">
    <property type="entry name" value="Phospholipase A2 domain"/>
    <property type="match status" value="1"/>
</dbReference>
<evidence type="ECO:0000256" key="1">
    <source>
        <dbReference type="ARBA" id="ARBA00004613"/>
    </source>
</evidence>
<feature type="signal peptide" evidence="3">
    <location>
        <begin position="1"/>
        <end position="18"/>
    </location>
</feature>
<dbReference type="PANTHER" id="PTHR12824">
    <property type="entry name" value="GROUP XII SECRETORY PHOSPHOLIPASE A2 FAMILY MEMBER"/>
    <property type="match status" value="1"/>
</dbReference>
<dbReference type="InterPro" id="IPR010711">
    <property type="entry name" value="PLA2G12"/>
</dbReference>
<dbReference type="GO" id="GO:0004623">
    <property type="term" value="F:phospholipase A2 activity"/>
    <property type="evidence" value="ECO:0007669"/>
    <property type="project" value="InterPro"/>
</dbReference>
<evidence type="ECO:0000313" key="4">
    <source>
        <dbReference type="EMBL" id="RKP18422.1"/>
    </source>
</evidence>
<protein>
    <recommendedName>
        <fullName evidence="6">Phospholipase A2 domain-containing protein</fullName>
    </recommendedName>
</protein>
<dbReference type="InterPro" id="IPR033113">
    <property type="entry name" value="PLA2_histidine"/>
</dbReference>
<keyword evidence="3" id="KW-0732">Signal</keyword>
<proteinExistence type="predicted"/>
<dbReference type="AlphaFoldDB" id="A0A4P9YHE1"/>
<dbReference type="GO" id="GO:0006644">
    <property type="term" value="P:phospholipid metabolic process"/>
    <property type="evidence" value="ECO:0007669"/>
    <property type="project" value="InterPro"/>
</dbReference>
<evidence type="ECO:0008006" key="6">
    <source>
        <dbReference type="Google" id="ProtNLM"/>
    </source>
</evidence>
<evidence type="ECO:0000256" key="3">
    <source>
        <dbReference type="SAM" id="SignalP"/>
    </source>
</evidence>
<name>A0A4P9YHE1_ROZAC</name>
<dbReference type="GO" id="GO:0005509">
    <property type="term" value="F:calcium ion binding"/>
    <property type="evidence" value="ECO:0007669"/>
    <property type="project" value="InterPro"/>
</dbReference>
<dbReference type="Proteomes" id="UP000281549">
    <property type="component" value="Unassembled WGS sequence"/>
</dbReference>
<dbReference type="GO" id="GO:0050482">
    <property type="term" value="P:arachidonate secretion"/>
    <property type="evidence" value="ECO:0007669"/>
    <property type="project" value="InterPro"/>
</dbReference>
<comment type="subcellular location">
    <subcellularLocation>
        <location evidence="1">Secreted</location>
    </subcellularLocation>
</comment>
<dbReference type="InterPro" id="IPR036444">
    <property type="entry name" value="PLipase_A2_dom_sf"/>
</dbReference>
<dbReference type="GO" id="GO:0005576">
    <property type="term" value="C:extracellular region"/>
    <property type="evidence" value="ECO:0007669"/>
    <property type="project" value="UniProtKB-SubCell"/>
</dbReference>
<dbReference type="PANTHER" id="PTHR12824:SF8">
    <property type="entry name" value="GXIVSPLA2, ISOFORM A"/>
    <property type="match status" value="1"/>
</dbReference>
<evidence type="ECO:0000313" key="5">
    <source>
        <dbReference type="Proteomes" id="UP000281549"/>
    </source>
</evidence>
<accession>A0A4P9YHE1</accession>
<dbReference type="PROSITE" id="PS00118">
    <property type="entry name" value="PA2_HIS"/>
    <property type="match status" value="1"/>
</dbReference>
<dbReference type="Pfam" id="PF06951">
    <property type="entry name" value="PLA2G12"/>
    <property type="match status" value="1"/>
</dbReference>